<dbReference type="GO" id="GO:0052689">
    <property type="term" value="F:carboxylic ester hydrolase activity"/>
    <property type="evidence" value="ECO:0007669"/>
    <property type="project" value="TreeGrafter"/>
</dbReference>
<comment type="caution">
    <text evidence="2">The sequence shown here is derived from an EMBL/GenBank/DDBJ whole genome shotgun (WGS) entry which is preliminary data.</text>
</comment>
<dbReference type="PROSITE" id="PS51257">
    <property type="entry name" value="PROKAR_LIPOPROTEIN"/>
    <property type="match status" value="1"/>
</dbReference>
<dbReference type="InterPro" id="IPR029058">
    <property type="entry name" value="AB_hydrolase_fold"/>
</dbReference>
<dbReference type="EMBL" id="VNHX01000019">
    <property type="protein sequence ID" value="TYP91528.1"/>
    <property type="molecule type" value="Genomic_DNA"/>
</dbReference>
<keyword evidence="3" id="KW-1185">Reference proteome</keyword>
<dbReference type="Proteomes" id="UP000325105">
    <property type="component" value="Unassembled WGS sequence"/>
</dbReference>
<evidence type="ECO:0000313" key="3">
    <source>
        <dbReference type="Proteomes" id="UP000325105"/>
    </source>
</evidence>
<dbReference type="OrthoDB" id="9809549at2"/>
<dbReference type="RefSeq" id="WP_148909532.1">
    <property type="nucleotide sequence ID" value="NZ_VNHX01000019.1"/>
</dbReference>
<dbReference type="InterPro" id="IPR000383">
    <property type="entry name" value="Xaa-Pro-like_dom"/>
</dbReference>
<dbReference type="PANTHER" id="PTHR43265">
    <property type="entry name" value="ESTERASE ESTD"/>
    <property type="match status" value="1"/>
</dbReference>
<accession>A0A5S5D872</accession>
<dbReference type="AlphaFoldDB" id="A0A5S5D872"/>
<dbReference type="Gene3D" id="3.40.50.1820">
    <property type="entry name" value="alpha/beta hydrolase"/>
    <property type="match status" value="1"/>
</dbReference>
<proteinExistence type="predicted"/>
<dbReference type="Pfam" id="PF02129">
    <property type="entry name" value="Peptidase_S15"/>
    <property type="match status" value="1"/>
</dbReference>
<gene>
    <name evidence="2" type="ORF">BC792_11952</name>
</gene>
<dbReference type="InterPro" id="IPR053145">
    <property type="entry name" value="AB_hydrolase_Est10"/>
</dbReference>
<sequence>MERILLIVLLFFQSCLGFTQSFKGSWRGSIEVQGTQLPLVFHLTEDDGGAWQGKLVSPAQSSAHLPLSKVEVFGDSLRLAAASLGLSYTGRRVDDSTINGVFAQGPLRAPLTLRRFVEKVRLRPQTPEPPYGYDTLDVEFTNSFDGTTLAGTVTTPRGKGRFPAVILVTGSGPQDRDETIEGHRPFKVIADYLTKRGIVVLRYDERGVGQSTGNYTKSTIGDFSKDAIAAIDFLRGQSKVNPKKIGIVGHSEGALIAKLIAGQQSAELNFIALLAGPAIPIDSLMVLQAYEIGRLGGMNERQLQQAKVINRKNFAIVKSELGDEHAYRQLLANMSSIIPEPTQAQKNEFRMMVMPSYRYFMRINPVPFISKIKIPVFAAFGTKDIQVPFAANMESLTDNLPPNRQNRLQVYEGLNHLFQNARTGAISEYAELEETFDTDVMRDLADWILRLK</sequence>
<organism evidence="2 3">
    <name type="scientific">Sphingobacterium allocomposti</name>
    <dbReference type="NCBI Taxonomy" id="415956"/>
    <lineage>
        <taxon>Bacteria</taxon>
        <taxon>Pseudomonadati</taxon>
        <taxon>Bacteroidota</taxon>
        <taxon>Sphingobacteriia</taxon>
        <taxon>Sphingobacteriales</taxon>
        <taxon>Sphingobacteriaceae</taxon>
        <taxon>Sphingobacterium</taxon>
    </lineage>
</organism>
<name>A0A5S5D872_9SPHI</name>
<evidence type="ECO:0000313" key="2">
    <source>
        <dbReference type="EMBL" id="TYP91528.1"/>
    </source>
</evidence>
<dbReference type="PANTHER" id="PTHR43265:SF1">
    <property type="entry name" value="ESTERASE ESTD"/>
    <property type="match status" value="1"/>
</dbReference>
<feature type="domain" description="Xaa-Pro dipeptidyl-peptidase-like" evidence="1">
    <location>
        <begin position="145"/>
        <end position="387"/>
    </location>
</feature>
<dbReference type="SUPFAM" id="SSF53474">
    <property type="entry name" value="alpha/beta-Hydrolases"/>
    <property type="match status" value="1"/>
</dbReference>
<reference evidence="2 3" key="1">
    <citation type="submission" date="2019-07" db="EMBL/GenBank/DDBJ databases">
        <title>Genomic Encyclopedia of Archaeal and Bacterial Type Strains, Phase II (KMG-II): from individual species to whole genera.</title>
        <authorList>
            <person name="Goeker M."/>
        </authorList>
    </citation>
    <scope>NUCLEOTIDE SEQUENCE [LARGE SCALE GENOMIC DNA]</scope>
    <source>
        <strain evidence="2 3">DSM 18850</strain>
    </source>
</reference>
<protein>
    <recommendedName>
        <fullName evidence="1">Xaa-Pro dipeptidyl-peptidase-like domain-containing protein</fullName>
    </recommendedName>
</protein>
<evidence type="ECO:0000259" key="1">
    <source>
        <dbReference type="Pfam" id="PF02129"/>
    </source>
</evidence>